<evidence type="ECO:0000259" key="1">
    <source>
        <dbReference type="Pfam" id="PF00248"/>
    </source>
</evidence>
<dbReference type="Gene3D" id="3.20.20.100">
    <property type="entry name" value="NADP-dependent oxidoreductase domain"/>
    <property type="match status" value="1"/>
</dbReference>
<dbReference type="SUPFAM" id="SSF51430">
    <property type="entry name" value="NAD(P)-linked oxidoreductase"/>
    <property type="match status" value="1"/>
</dbReference>
<dbReference type="CDD" id="cd19095">
    <property type="entry name" value="AKR_PA4992-like"/>
    <property type="match status" value="1"/>
</dbReference>
<reference evidence="2 3" key="1">
    <citation type="submission" date="2020-07" db="EMBL/GenBank/DDBJ databases">
        <authorList>
            <person name="Feng X."/>
        </authorList>
    </citation>
    <scope>NUCLEOTIDE SEQUENCE [LARGE SCALE GENOMIC DNA]</scope>
    <source>
        <strain evidence="2 3">JCM14086</strain>
    </source>
</reference>
<dbReference type="RefSeq" id="WP_185693554.1">
    <property type="nucleotide sequence ID" value="NZ_JACHVA010000102.1"/>
</dbReference>
<dbReference type="InterPro" id="IPR053135">
    <property type="entry name" value="AKR2_Oxidoreductase"/>
</dbReference>
<name>A0A7X1AZK8_9BACT</name>
<accession>A0A7X1AZK8</accession>
<comment type="caution">
    <text evidence="2">The sequence shown here is derived from an EMBL/GenBank/DDBJ whole genome shotgun (WGS) entry which is preliminary data.</text>
</comment>
<dbReference type="Proteomes" id="UP000525652">
    <property type="component" value="Unassembled WGS sequence"/>
</dbReference>
<evidence type="ECO:0000313" key="2">
    <source>
        <dbReference type="EMBL" id="MBC2602888.1"/>
    </source>
</evidence>
<dbReference type="AlphaFoldDB" id="A0A7X1AZK8"/>
<sequence>MERRKFLQSILAGTGLIALRPRSLFASEAYQNLITRLIPSSGGKLPVIGMGTWITFNVGPIPSLIQTRIEILKEFFAHGGAMIDSSPMYGSAEKVVGQCLENLGTPKNLFSATKVWTSSTDDGLKQVRDSMRLWGEPRLDLEQVHNLVNWQGHLKTLRRLKDEGTIRYVGITTSHGRRHNEIETIMKNEPLDFIQLTYNIQRREAEERLLPLAQERGIAVIANRPFGGGALINQVQRQGNLPPWAKEVGVRNWAEFLLKFIVSHPAITCAIPATSKVSHMRENMGACYGPLPDPSQRERMARYVADL</sequence>
<dbReference type="PANTHER" id="PTHR43312:SF1">
    <property type="entry name" value="NADP-DEPENDENT OXIDOREDUCTASE DOMAIN-CONTAINING PROTEIN"/>
    <property type="match status" value="1"/>
</dbReference>
<protein>
    <submittedName>
        <fullName evidence="2">Aldo/keto reductase</fullName>
    </submittedName>
</protein>
<dbReference type="InterPro" id="IPR023210">
    <property type="entry name" value="NADP_OxRdtase_dom"/>
</dbReference>
<feature type="domain" description="NADP-dependent oxidoreductase" evidence="1">
    <location>
        <begin position="48"/>
        <end position="293"/>
    </location>
</feature>
<dbReference type="PANTHER" id="PTHR43312">
    <property type="entry name" value="D-THREO-ALDOSE 1-DEHYDROGENASE"/>
    <property type="match status" value="1"/>
</dbReference>
<keyword evidence="3" id="KW-1185">Reference proteome</keyword>
<dbReference type="Pfam" id="PF00248">
    <property type="entry name" value="Aldo_ket_red"/>
    <property type="match status" value="1"/>
</dbReference>
<evidence type="ECO:0000313" key="3">
    <source>
        <dbReference type="Proteomes" id="UP000525652"/>
    </source>
</evidence>
<organism evidence="2 3">
    <name type="scientific">Puniceicoccus vermicola</name>
    <dbReference type="NCBI Taxonomy" id="388746"/>
    <lineage>
        <taxon>Bacteria</taxon>
        <taxon>Pseudomonadati</taxon>
        <taxon>Verrucomicrobiota</taxon>
        <taxon>Opitutia</taxon>
        <taxon>Puniceicoccales</taxon>
        <taxon>Puniceicoccaceae</taxon>
        <taxon>Puniceicoccus</taxon>
    </lineage>
</organism>
<proteinExistence type="predicted"/>
<gene>
    <name evidence="2" type="ORF">H5P30_13980</name>
</gene>
<dbReference type="EMBL" id="JACHVA010000102">
    <property type="protein sequence ID" value="MBC2602888.1"/>
    <property type="molecule type" value="Genomic_DNA"/>
</dbReference>
<dbReference type="InterPro" id="IPR036812">
    <property type="entry name" value="NAD(P)_OxRdtase_dom_sf"/>
</dbReference>